<gene>
    <name evidence="1" type="ORF">FRACYDRAFT_244410</name>
</gene>
<dbReference type="EMBL" id="KV784365">
    <property type="protein sequence ID" value="OEU12149.1"/>
    <property type="molecule type" value="Genomic_DNA"/>
</dbReference>
<name>A0A1E7F206_9STRA</name>
<dbReference type="KEGG" id="fcy:FRACYDRAFT_244410"/>
<evidence type="ECO:0000313" key="2">
    <source>
        <dbReference type="Proteomes" id="UP000095751"/>
    </source>
</evidence>
<organism evidence="1 2">
    <name type="scientific">Fragilariopsis cylindrus CCMP1102</name>
    <dbReference type="NCBI Taxonomy" id="635003"/>
    <lineage>
        <taxon>Eukaryota</taxon>
        <taxon>Sar</taxon>
        <taxon>Stramenopiles</taxon>
        <taxon>Ochrophyta</taxon>
        <taxon>Bacillariophyta</taxon>
        <taxon>Bacillariophyceae</taxon>
        <taxon>Bacillariophycidae</taxon>
        <taxon>Bacillariales</taxon>
        <taxon>Bacillariaceae</taxon>
        <taxon>Fragilariopsis</taxon>
    </lineage>
</organism>
<protein>
    <submittedName>
        <fullName evidence="1">Uncharacterized protein</fullName>
    </submittedName>
</protein>
<keyword evidence="2" id="KW-1185">Reference proteome</keyword>
<dbReference type="AlphaFoldDB" id="A0A1E7F206"/>
<dbReference type="Proteomes" id="UP000095751">
    <property type="component" value="Unassembled WGS sequence"/>
</dbReference>
<accession>A0A1E7F206</accession>
<proteinExistence type="predicted"/>
<reference evidence="1 2" key="1">
    <citation type="submission" date="2016-09" db="EMBL/GenBank/DDBJ databases">
        <title>Extensive genetic diversity and differential bi-allelic expression allows diatom success in the polar Southern Ocean.</title>
        <authorList>
            <consortium name="DOE Joint Genome Institute"/>
            <person name="Mock T."/>
            <person name="Otillar R.P."/>
            <person name="Strauss J."/>
            <person name="Dupont C."/>
            <person name="Frickenhaus S."/>
            <person name="Maumus F."/>
            <person name="Mcmullan M."/>
            <person name="Sanges R."/>
            <person name="Schmutz J."/>
            <person name="Toseland A."/>
            <person name="Valas R."/>
            <person name="Veluchamy A."/>
            <person name="Ward B.J."/>
            <person name="Allen A."/>
            <person name="Barry K."/>
            <person name="Falciatore A."/>
            <person name="Ferrante M."/>
            <person name="Fortunato A.E."/>
            <person name="Gloeckner G."/>
            <person name="Gruber A."/>
            <person name="Hipkin R."/>
            <person name="Janech M."/>
            <person name="Kroth P."/>
            <person name="Leese F."/>
            <person name="Lindquist E."/>
            <person name="Lyon B.R."/>
            <person name="Martin J."/>
            <person name="Mayer C."/>
            <person name="Parker M."/>
            <person name="Quesneville H."/>
            <person name="Raymond J."/>
            <person name="Uhlig C."/>
            <person name="Valentin K.U."/>
            <person name="Worden A.Z."/>
            <person name="Armbrust E.V."/>
            <person name="Bowler C."/>
            <person name="Green B."/>
            <person name="Moulton V."/>
            <person name="Van Oosterhout C."/>
            <person name="Grigoriev I."/>
        </authorList>
    </citation>
    <scope>NUCLEOTIDE SEQUENCE [LARGE SCALE GENOMIC DNA]</scope>
    <source>
        <strain evidence="1 2">CCMP1102</strain>
    </source>
</reference>
<dbReference type="InParanoid" id="A0A1E7F206"/>
<evidence type="ECO:0000313" key="1">
    <source>
        <dbReference type="EMBL" id="OEU12149.1"/>
    </source>
</evidence>
<sequence length="214" mass="24740">MCAQDENCEGLYYHDQDEKLEGLYYRTKHQAETGGMYLEDTMRCIFGWKGEGEITIGEFKHFMWISGQCGDFFCENHTPLYSIDENSGVYNTVPNVSAIDGVDVVIRPIWSREDKDSYGQILDKIDENRLREELELNEKQISKDTKKSIKYLEDDDDEQKTWPMAKIRSIPTEILFRSSDEKKQVAVVENQVHIAVVEKQGHAVKSLLMTGKLE</sequence>